<dbReference type="PhylomeDB" id="S8A188"/>
<dbReference type="AlphaFoldDB" id="S8A188"/>
<gene>
    <name evidence="2" type="ORF">PDE_09845</name>
</gene>
<dbReference type="PANTHER" id="PTHR48419:SF1">
    <property type="entry name" value="SULFOTRANSFERASE DOMAIN-CONTAINING PROTEIN"/>
    <property type="match status" value="1"/>
</dbReference>
<keyword evidence="1" id="KW-0175">Coiled coil</keyword>
<proteinExistence type="predicted"/>
<dbReference type="SUPFAM" id="SSF52540">
    <property type="entry name" value="P-loop containing nucleoside triphosphate hydrolases"/>
    <property type="match status" value="1"/>
</dbReference>
<feature type="coiled-coil region" evidence="1">
    <location>
        <begin position="89"/>
        <end position="116"/>
    </location>
</feature>
<dbReference type="EMBL" id="KB644415">
    <property type="protein sequence ID" value="EPS34881.1"/>
    <property type="molecule type" value="Genomic_DNA"/>
</dbReference>
<reference evidence="2 3" key="1">
    <citation type="journal article" date="2013" name="PLoS ONE">
        <title>Genomic and secretomic analyses reveal unique features of the lignocellulolytic enzyme system of Penicillium decumbens.</title>
        <authorList>
            <person name="Liu G."/>
            <person name="Zhang L."/>
            <person name="Wei X."/>
            <person name="Zou G."/>
            <person name="Qin Y."/>
            <person name="Ma L."/>
            <person name="Li J."/>
            <person name="Zheng H."/>
            <person name="Wang S."/>
            <person name="Wang C."/>
            <person name="Xun L."/>
            <person name="Zhao G.-P."/>
            <person name="Zhou Z."/>
            <person name="Qu Y."/>
        </authorList>
    </citation>
    <scope>NUCLEOTIDE SEQUENCE [LARGE SCALE GENOMIC DNA]</scope>
    <source>
        <strain evidence="3">114-2 / CGMCC 5302</strain>
    </source>
</reference>
<organism evidence="2 3">
    <name type="scientific">Penicillium oxalicum (strain 114-2 / CGMCC 5302)</name>
    <name type="common">Penicillium decumbens</name>
    <dbReference type="NCBI Taxonomy" id="933388"/>
    <lineage>
        <taxon>Eukaryota</taxon>
        <taxon>Fungi</taxon>
        <taxon>Dikarya</taxon>
        <taxon>Ascomycota</taxon>
        <taxon>Pezizomycotina</taxon>
        <taxon>Eurotiomycetes</taxon>
        <taxon>Eurotiomycetidae</taxon>
        <taxon>Eurotiales</taxon>
        <taxon>Aspergillaceae</taxon>
        <taxon>Penicillium</taxon>
    </lineage>
</organism>
<dbReference type="Gene3D" id="3.40.50.300">
    <property type="entry name" value="P-loop containing nucleotide triphosphate hydrolases"/>
    <property type="match status" value="1"/>
</dbReference>
<accession>S8A188</accession>
<dbReference type="eggNOG" id="ENOG502S3K0">
    <property type="taxonomic scope" value="Eukaryota"/>
</dbReference>
<evidence type="ECO:0000313" key="2">
    <source>
        <dbReference type="EMBL" id="EPS34881.1"/>
    </source>
</evidence>
<dbReference type="HOGENOM" id="CLU_033907_2_0_1"/>
<evidence type="ECO:0000313" key="3">
    <source>
        <dbReference type="Proteomes" id="UP000019376"/>
    </source>
</evidence>
<dbReference type="STRING" id="933388.S8A188"/>
<name>S8A188_PENO1</name>
<protein>
    <recommendedName>
        <fullName evidence="4">Sulfotransferase domain-containing protein</fullName>
    </recommendedName>
</protein>
<dbReference type="InterPro" id="IPR027417">
    <property type="entry name" value="P-loop_NTPase"/>
</dbReference>
<keyword evidence="3" id="KW-1185">Reference proteome</keyword>
<dbReference type="PANTHER" id="PTHR48419">
    <property type="entry name" value="SULFOTRANSFERASE DOMAIN-CONTAINING PROTEIN"/>
    <property type="match status" value="1"/>
</dbReference>
<dbReference type="OrthoDB" id="3650366at2759"/>
<sequence length="359" mass="40625">MGSIGSVLPIHASNDSSSGATPTRLLILSVPRTASNLFAKVLNVANQPYLKTNPFTGYFFYPAFTSVAMENLAAKDPKDWPSEQRQKYIDLCQQCLDNLEDMSQQAQAENKVACAKEHVAWLIDPELFFLSKCDRTNMESLLRVQVPKEYGQSQTYTQPTFLPDEYLRTWQMAFTIRHPALAYPSLYRALKKAGEGGFVDEDGIRGASLSNMTLRWTRAMYDWCMHQPGMSAPLIIDAHDLIHTPEVMLKFCDQTGLDKASLQFEWSKDGKKKSDHWAEIDKNNPELVENHRRAASIMLSTLEASTGLMKDKTPAQVDIAAESAKWEDEFGKEFAELIETAVQNSMEDYEYLKARRLTV</sequence>
<dbReference type="InterPro" id="IPR053226">
    <property type="entry name" value="Pyrrolopyrazine_biosynth_F"/>
</dbReference>
<evidence type="ECO:0008006" key="4">
    <source>
        <dbReference type="Google" id="ProtNLM"/>
    </source>
</evidence>
<dbReference type="Proteomes" id="UP000019376">
    <property type="component" value="Unassembled WGS sequence"/>
</dbReference>
<evidence type="ECO:0000256" key="1">
    <source>
        <dbReference type="SAM" id="Coils"/>
    </source>
</evidence>